<protein>
    <submittedName>
        <fullName evidence="2">Uncharacterized protein</fullName>
    </submittedName>
</protein>
<dbReference type="AlphaFoldDB" id="A0A226M707"/>
<gene>
    <name evidence="2" type="ORF">ASZ78_001743</name>
</gene>
<dbReference type="OrthoDB" id="9122041at2759"/>
<proteinExistence type="predicted"/>
<reference evidence="2 3" key="1">
    <citation type="submission" date="2016-07" db="EMBL/GenBank/DDBJ databases">
        <title>Disparate Historic Effective Population Sizes Predicted by Modern Levels of Genome Diversity for the Scaled Quail (Callipepla squamata) and the Northern Bobwhite (Colinus virginianus): Inferences from First and Second Generation Draft Genome Assemblies for Sympatric New World Quail.</title>
        <authorList>
            <person name="Oldeschulte D.L."/>
            <person name="Halley Y.A."/>
            <person name="Bhattarai E.K."/>
            <person name="Brashear W.A."/>
            <person name="Hill J."/>
            <person name="Metz R.P."/>
            <person name="Johnson C.D."/>
            <person name="Rollins D."/>
            <person name="Peterson M.J."/>
            <person name="Bickhart D.M."/>
            <person name="Decker J.E."/>
            <person name="Seabury C.M."/>
        </authorList>
    </citation>
    <scope>NUCLEOTIDE SEQUENCE [LARGE SCALE GENOMIC DNA]</scope>
    <source>
        <strain evidence="2 3">Texas</strain>
        <tissue evidence="2">Leg muscle</tissue>
    </source>
</reference>
<sequence>MLFNEFLFPFCQRLMSVAFLGSAALRKGRGGPWSVARPPREAFCFCSAGLSFNLVASLFLTMTGRVAERSGKSRAYEVCSKKAHQRTEFRAHDQTGGLPDRAGPSPGGRPSPAVNPHSLSMTLAGRKRKGLEDENQMAERLPAHKRVRGEHNREMCQRRGSVPIPAAHPGPAPEWISKKRGEKVLRNLFCLAAALGVHTEIA</sequence>
<comment type="caution">
    <text evidence="2">The sequence shown here is derived from an EMBL/GenBank/DDBJ whole genome shotgun (WGS) entry which is preliminary data.</text>
</comment>
<evidence type="ECO:0000256" key="1">
    <source>
        <dbReference type="SAM" id="MobiDB-lite"/>
    </source>
</evidence>
<name>A0A226M707_CALSU</name>
<evidence type="ECO:0000313" key="2">
    <source>
        <dbReference type="EMBL" id="OXB51036.1"/>
    </source>
</evidence>
<accession>A0A226M707</accession>
<feature type="compositionally biased region" description="Low complexity" evidence="1">
    <location>
        <begin position="101"/>
        <end position="112"/>
    </location>
</feature>
<feature type="region of interest" description="Disordered" evidence="1">
    <location>
        <begin position="86"/>
        <end position="120"/>
    </location>
</feature>
<dbReference type="EMBL" id="MCFN01024048">
    <property type="protein sequence ID" value="OXB51036.1"/>
    <property type="molecule type" value="Genomic_DNA"/>
</dbReference>
<dbReference type="Proteomes" id="UP000198323">
    <property type="component" value="Unassembled WGS sequence"/>
</dbReference>
<evidence type="ECO:0000313" key="3">
    <source>
        <dbReference type="Proteomes" id="UP000198323"/>
    </source>
</evidence>
<keyword evidence="3" id="KW-1185">Reference proteome</keyword>
<organism evidence="2 3">
    <name type="scientific">Callipepla squamata</name>
    <name type="common">Scaled quail</name>
    <dbReference type="NCBI Taxonomy" id="9009"/>
    <lineage>
        <taxon>Eukaryota</taxon>
        <taxon>Metazoa</taxon>
        <taxon>Chordata</taxon>
        <taxon>Craniata</taxon>
        <taxon>Vertebrata</taxon>
        <taxon>Euteleostomi</taxon>
        <taxon>Archelosauria</taxon>
        <taxon>Archosauria</taxon>
        <taxon>Dinosauria</taxon>
        <taxon>Saurischia</taxon>
        <taxon>Theropoda</taxon>
        <taxon>Coelurosauria</taxon>
        <taxon>Aves</taxon>
        <taxon>Neognathae</taxon>
        <taxon>Galloanserae</taxon>
        <taxon>Galliformes</taxon>
        <taxon>Odontophoridae</taxon>
        <taxon>Callipepla</taxon>
    </lineage>
</organism>